<evidence type="ECO:0000313" key="6">
    <source>
        <dbReference type="EMBL" id="MBM1714331.1"/>
    </source>
</evidence>
<protein>
    <submittedName>
        <fullName evidence="6">LysR family transcriptional regulator</fullName>
    </submittedName>
</protein>
<dbReference type="Gene3D" id="3.40.190.290">
    <property type="match status" value="1"/>
</dbReference>
<dbReference type="Pfam" id="PF00126">
    <property type="entry name" value="HTH_1"/>
    <property type="match status" value="1"/>
</dbReference>
<evidence type="ECO:0000256" key="3">
    <source>
        <dbReference type="ARBA" id="ARBA00023125"/>
    </source>
</evidence>
<dbReference type="GO" id="GO:0000976">
    <property type="term" value="F:transcription cis-regulatory region binding"/>
    <property type="evidence" value="ECO:0007669"/>
    <property type="project" value="TreeGrafter"/>
</dbReference>
<dbReference type="InterPro" id="IPR036390">
    <property type="entry name" value="WH_DNA-bd_sf"/>
</dbReference>
<dbReference type="Pfam" id="PF03466">
    <property type="entry name" value="LysR_substrate"/>
    <property type="match status" value="1"/>
</dbReference>
<dbReference type="GO" id="GO:0003700">
    <property type="term" value="F:DNA-binding transcription factor activity"/>
    <property type="evidence" value="ECO:0007669"/>
    <property type="project" value="InterPro"/>
</dbReference>
<organism evidence="6 7">
    <name type="scientific">Sulfitobacter geojensis</name>
    <dbReference type="NCBI Taxonomy" id="1342299"/>
    <lineage>
        <taxon>Bacteria</taxon>
        <taxon>Pseudomonadati</taxon>
        <taxon>Pseudomonadota</taxon>
        <taxon>Alphaproteobacteria</taxon>
        <taxon>Rhodobacterales</taxon>
        <taxon>Roseobacteraceae</taxon>
        <taxon>Sulfitobacter</taxon>
    </lineage>
</organism>
<dbReference type="EMBL" id="JAFBRM010000003">
    <property type="protein sequence ID" value="MBM1714331.1"/>
    <property type="molecule type" value="Genomic_DNA"/>
</dbReference>
<comment type="caution">
    <text evidence="6">The sequence shown here is derived from an EMBL/GenBank/DDBJ whole genome shotgun (WGS) entry which is preliminary data.</text>
</comment>
<evidence type="ECO:0000256" key="1">
    <source>
        <dbReference type="ARBA" id="ARBA00009437"/>
    </source>
</evidence>
<dbReference type="AlphaFoldDB" id="A0AAE3B7B2"/>
<evidence type="ECO:0000259" key="5">
    <source>
        <dbReference type="PROSITE" id="PS50931"/>
    </source>
</evidence>
<reference evidence="6 7" key="1">
    <citation type="submission" date="2021-01" db="EMBL/GenBank/DDBJ databases">
        <title>Diatom-associated Roseobacters Show Island Model of Population Structure.</title>
        <authorList>
            <person name="Qu L."/>
            <person name="Feng X."/>
            <person name="Chen Y."/>
            <person name="Li L."/>
            <person name="Wang X."/>
            <person name="Hu Z."/>
            <person name="Wang H."/>
            <person name="Luo H."/>
        </authorList>
    </citation>
    <scope>NUCLEOTIDE SEQUENCE [LARGE SCALE GENOMIC DNA]</scope>
    <source>
        <strain evidence="6 7">TR60-84</strain>
    </source>
</reference>
<dbReference type="Gene3D" id="1.10.10.10">
    <property type="entry name" value="Winged helix-like DNA-binding domain superfamily/Winged helix DNA-binding domain"/>
    <property type="match status" value="1"/>
</dbReference>
<dbReference type="SUPFAM" id="SSF53850">
    <property type="entry name" value="Periplasmic binding protein-like II"/>
    <property type="match status" value="1"/>
</dbReference>
<keyword evidence="2" id="KW-0805">Transcription regulation</keyword>
<gene>
    <name evidence="6" type="ORF">JQV55_12245</name>
</gene>
<dbReference type="PROSITE" id="PS50931">
    <property type="entry name" value="HTH_LYSR"/>
    <property type="match status" value="1"/>
</dbReference>
<evidence type="ECO:0000256" key="4">
    <source>
        <dbReference type="ARBA" id="ARBA00023163"/>
    </source>
</evidence>
<proteinExistence type="inferred from homology"/>
<dbReference type="Proteomes" id="UP000732193">
    <property type="component" value="Unassembled WGS sequence"/>
</dbReference>
<dbReference type="CDD" id="cd05466">
    <property type="entry name" value="PBP2_LTTR_substrate"/>
    <property type="match status" value="1"/>
</dbReference>
<name>A0AAE3B7B2_9RHOB</name>
<accession>A0AAE3B7B2</accession>
<feature type="domain" description="HTH lysR-type" evidence="5">
    <location>
        <begin position="15"/>
        <end position="72"/>
    </location>
</feature>
<dbReference type="SUPFAM" id="SSF46785">
    <property type="entry name" value="Winged helix' DNA-binding domain"/>
    <property type="match status" value="1"/>
</dbReference>
<dbReference type="PANTHER" id="PTHR30126:SF98">
    <property type="entry name" value="HTH-TYPE TRANSCRIPTIONAL ACTIVATOR BAUR"/>
    <property type="match status" value="1"/>
</dbReference>
<dbReference type="PANTHER" id="PTHR30126">
    <property type="entry name" value="HTH-TYPE TRANSCRIPTIONAL REGULATOR"/>
    <property type="match status" value="1"/>
</dbReference>
<dbReference type="RefSeq" id="WP_203242480.1">
    <property type="nucleotide sequence ID" value="NZ_CANKZB010000001.1"/>
</dbReference>
<evidence type="ECO:0000313" key="7">
    <source>
        <dbReference type="Proteomes" id="UP000732193"/>
    </source>
</evidence>
<keyword evidence="4" id="KW-0804">Transcription</keyword>
<comment type="similarity">
    <text evidence="1">Belongs to the LysR transcriptional regulatory family.</text>
</comment>
<keyword evidence="7" id="KW-1185">Reference proteome</keyword>
<keyword evidence="3" id="KW-0238">DNA-binding</keyword>
<dbReference type="InterPro" id="IPR005119">
    <property type="entry name" value="LysR_subst-bd"/>
</dbReference>
<dbReference type="InterPro" id="IPR000847">
    <property type="entry name" value="LysR_HTH_N"/>
</dbReference>
<sequence length="304" mass="34544">MPRRKKAFSGTVNDVDLRLMRVFKTVIECGGLSAAQTELGVGRSTISRQISDLETRLGMRLCHRGRSGFYLTQQGQQAYEFIDHFLKQSDDFTSRIASISNKMVGKIEIGMIDFTMSDVKNPLIRAIRAFQDISPDVSINMMTGSPNEVERGVIDGKLHIGIVPDYQRHPSLNYMTLYDERVGLFCGGNHPLVDDVRSGAPLSDKDVCRHKLVHRAYFESERLRKRKQIFPVGSTVYQTEAVLSLVRSGAYLGYFPSHCQDLFRDEFYEILPDVFSYSTPICAVWRTDRNQSAILQDFLDLLKP</sequence>
<dbReference type="InterPro" id="IPR036388">
    <property type="entry name" value="WH-like_DNA-bd_sf"/>
</dbReference>
<evidence type="ECO:0000256" key="2">
    <source>
        <dbReference type="ARBA" id="ARBA00023015"/>
    </source>
</evidence>